<dbReference type="Proteomes" id="UP000572635">
    <property type="component" value="Unassembled WGS sequence"/>
</dbReference>
<feature type="region of interest" description="Disordered" evidence="2">
    <location>
        <begin position="331"/>
        <end position="353"/>
    </location>
</feature>
<evidence type="ECO:0000256" key="2">
    <source>
        <dbReference type="SAM" id="MobiDB-lite"/>
    </source>
</evidence>
<sequence length="353" mass="34787">MTRDRIRGALVGAAIGDAAGWPSGRHRAVLLAPWTRRLGRELDAFAEEHAVTALPVPFALNQPPAPLALGPSDDAEWIAWTARTMDTDRAAAFTGLAGAEGVRSRISVRTALDGLARGLRPPVTGHDNPHHFDDAAAVRAVAFGAACAGDPAAAAGRARADAEVTNALDGVAAARAVAAAVAAAAGGGGAEEAVAAALAELPPGTAAGDTAREALAVAGAHPGDPFGCVADLEPVVCDHVYSYGVAAADTLPAALALVAASGGRVGPAVGAAACIAPLADSLPALAGALAGALSGYSALPGAWRERCRTLAGCCLPETAGLDLVALADALADRSPSGGDGPGPDQPEQHEGAR</sequence>
<dbReference type="RefSeq" id="WP_184387931.1">
    <property type="nucleotide sequence ID" value="NZ_JACHDB010000001.1"/>
</dbReference>
<keyword evidence="1" id="KW-0460">Magnesium</keyword>
<keyword evidence="3" id="KW-0378">Hydrolase</keyword>
<dbReference type="InterPro" id="IPR036705">
    <property type="entry name" value="Ribosyl_crysJ1_sf"/>
</dbReference>
<evidence type="ECO:0000313" key="3">
    <source>
        <dbReference type="EMBL" id="MBB5430218.1"/>
    </source>
</evidence>
<dbReference type="EMBL" id="JACHDB010000001">
    <property type="protein sequence ID" value="MBB5430218.1"/>
    <property type="molecule type" value="Genomic_DNA"/>
</dbReference>
<dbReference type="Pfam" id="PF03747">
    <property type="entry name" value="ADP_ribosyl_GH"/>
    <property type="match status" value="1"/>
</dbReference>
<dbReference type="SUPFAM" id="SSF101478">
    <property type="entry name" value="ADP-ribosylglycohydrolase"/>
    <property type="match status" value="1"/>
</dbReference>
<feature type="binding site" evidence="1">
    <location>
        <position position="280"/>
    </location>
    <ligand>
        <name>Mg(2+)</name>
        <dbReference type="ChEBI" id="CHEBI:18420"/>
        <label>1</label>
    </ligand>
</feature>
<reference evidence="3 4" key="1">
    <citation type="submission" date="2020-08" db="EMBL/GenBank/DDBJ databases">
        <title>Sequencing the genomes of 1000 actinobacteria strains.</title>
        <authorList>
            <person name="Klenk H.-P."/>
        </authorList>
    </citation>
    <scope>NUCLEOTIDE SEQUENCE [LARGE SCALE GENOMIC DNA]</scope>
    <source>
        <strain evidence="3 4">DSM 44551</strain>
    </source>
</reference>
<gene>
    <name evidence="3" type="ORF">HDA36_000302</name>
</gene>
<accession>A0A7W8QI70</accession>
<keyword evidence="4" id="KW-1185">Reference proteome</keyword>
<keyword evidence="1" id="KW-0479">Metal-binding</keyword>
<dbReference type="InterPro" id="IPR005502">
    <property type="entry name" value="Ribosyl_crysJ1"/>
</dbReference>
<comment type="cofactor">
    <cofactor evidence="1">
        <name>Mg(2+)</name>
        <dbReference type="ChEBI" id="CHEBI:18420"/>
    </cofactor>
    <text evidence="1">Binds 2 magnesium ions per subunit.</text>
</comment>
<organism evidence="3 4">
    <name type="scientific">Nocardiopsis composta</name>
    <dbReference type="NCBI Taxonomy" id="157465"/>
    <lineage>
        <taxon>Bacteria</taxon>
        <taxon>Bacillati</taxon>
        <taxon>Actinomycetota</taxon>
        <taxon>Actinomycetes</taxon>
        <taxon>Streptosporangiales</taxon>
        <taxon>Nocardiopsidaceae</taxon>
        <taxon>Nocardiopsis</taxon>
    </lineage>
</organism>
<name>A0A7W8QI70_9ACTN</name>
<dbReference type="AlphaFoldDB" id="A0A7W8QI70"/>
<protein>
    <submittedName>
        <fullName evidence="3">ADP-ribosylglycohydrolase</fullName>
    </submittedName>
</protein>
<proteinExistence type="predicted"/>
<dbReference type="GO" id="GO:0046872">
    <property type="term" value="F:metal ion binding"/>
    <property type="evidence" value="ECO:0007669"/>
    <property type="project" value="UniProtKB-KW"/>
</dbReference>
<evidence type="ECO:0000256" key="1">
    <source>
        <dbReference type="PIRSR" id="PIRSR605502-1"/>
    </source>
</evidence>
<feature type="binding site" evidence="1">
    <location>
        <position position="281"/>
    </location>
    <ligand>
        <name>Mg(2+)</name>
        <dbReference type="ChEBI" id="CHEBI:18420"/>
        <label>1</label>
    </ligand>
</feature>
<evidence type="ECO:0000313" key="4">
    <source>
        <dbReference type="Proteomes" id="UP000572635"/>
    </source>
</evidence>
<dbReference type="Gene3D" id="1.10.4080.10">
    <property type="entry name" value="ADP-ribosylation/Crystallin J1"/>
    <property type="match status" value="1"/>
</dbReference>
<comment type="caution">
    <text evidence="3">The sequence shown here is derived from an EMBL/GenBank/DDBJ whole genome shotgun (WGS) entry which is preliminary data.</text>
</comment>
<dbReference type="GO" id="GO:0016787">
    <property type="term" value="F:hydrolase activity"/>
    <property type="evidence" value="ECO:0007669"/>
    <property type="project" value="UniProtKB-KW"/>
</dbReference>